<dbReference type="GO" id="GO:0016853">
    <property type="term" value="F:isomerase activity"/>
    <property type="evidence" value="ECO:0007669"/>
    <property type="project" value="UniProtKB-KW"/>
</dbReference>
<proteinExistence type="predicted"/>
<dbReference type="SUPFAM" id="SSF52242">
    <property type="entry name" value="Cobalamin (vitamin B12)-binding domain"/>
    <property type="match status" value="1"/>
</dbReference>
<evidence type="ECO:0000256" key="4">
    <source>
        <dbReference type="ARBA" id="ARBA00023235"/>
    </source>
</evidence>
<dbReference type="CDD" id="cd02071">
    <property type="entry name" value="MM_CoA_mut_B12_BD"/>
    <property type="match status" value="1"/>
</dbReference>
<accession>A0A1G6TQN5</accession>
<gene>
    <name evidence="7" type="ORF">SAMN05421548_117125</name>
</gene>
<dbReference type="PANTHER" id="PTHR48101:SF3">
    <property type="entry name" value="COENZYME B12-DEPENDENT MUTASE"/>
    <property type="match status" value="1"/>
</dbReference>
<dbReference type="EMBL" id="FMYQ01000017">
    <property type="protein sequence ID" value="SDD31482.1"/>
    <property type="molecule type" value="Genomic_DNA"/>
</dbReference>
<keyword evidence="3" id="KW-0479">Metal-binding</keyword>
<evidence type="ECO:0000313" key="7">
    <source>
        <dbReference type="EMBL" id="SDD31482.1"/>
    </source>
</evidence>
<dbReference type="Pfam" id="PF02310">
    <property type="entry name" value="B12-binding"/>
    <property type="match status" value="1"/>
</dbReference>
<evidence type="ECO:0000259" key="6">
    <source>
        <dbReference type="PROSITE" id="PS51332"/>
    </source>
</evidence>
<dbReference type="RefSeq" id="WP_091999635.1">
    <property type="nucleotide sequence ID" value="NZ_FMYQ01000017.1"/>
</dbReference>
<comment type="cofactor">
    <cofactor evidence="1">
        <name>adenosylcob(III)alamin</name>
        <dbReference type="ChEBI" id="CHEBI:18408"/>
    </cofactor>
</comment>
<dbReference type="Gene3D" id="3.40.50.280">
    <property type="entry name" value="Cobalamin-binding domain"/>
    <property type="match status" value="1"/>
</dbReference>
<dbReference type="AlphaFoldDB" id="A0A1G6TQN5"/>
<dbReference type="PANTHER" id="PTHR48101">
    <property type="entry name" value="METHYLMALONYL-COA MUTASE, MITOCHONDRIAL-RELATED"/>
    <property type="match status" value="1"/>
</dbReference>
<keyword evidence="4" id="KW-0413">Isomerase</keyword>
<evidence type="ECO:0000256" key="3">
    <source>
        <dbReference type="ARBA" id="ARBA00022723"/>
    </source>
</evidence>
<dbReference type="PROSITE" id="PS51332">
    <property type="entry name" value="B12_BINDING"/>
    <property type="match status" value="1"/>
</dbReference>
<dbReference type="NCBIfam" id="TIGR00640">
    <property type="entry name" value="acid_CoA_mut_C"/>
    <property type="match status" value="1"/>
</dbReference>
<evidence type="ECO:0000256" key="1">
    <source>
        <dbReference type="ARBA" id="ARBA00001922"/>
    </source>
</evidence>
<feature type="domain" description="B12-binding" evidence="6">
    <location>
        <begin position="20"/>
        <end position="146"/>
    </location>
</feature>
<dbReference type="Proteomes" id="UP000198908">
    <property type="component" value="Unassembled WGS sequence"/>
</dbReference>
<dbReference type="InterPro" id="IPR006159">
    <property type="entry name" value="Acid_CoA_mut_C"/>
</dbReference>
<evidence type="ECO:0000256" key="5">
    <source>
        <dbReference type="ARBA" id="ARBA00023285"/>
    </source>
</evidence>
<dbReference type="STRING" id="416944.SAMN05421548_117125"/>
<keyword evidence="2" id="KW-0846">Cobalamin</keyword>
<protein>
    <submittedName>
        <fullName evidence="7">Methylmalonyl-CoA mutase, C-terminal domain</fullName>
    </submittedName>
</protein>
<keyword evidence="5" id="KW-0170">Cobalt</keyword>
<dbReference type="OrthoDB" id="9788468at2"/>
<dbReference type="GO" id="GO:0031419">
    <property type="term" value="F:cobalamin binding"/>
    <property type="evidence" value="ECO:0007669"/>
    <property type="project" value="UniProtKB-KW"/>
</dbReference>
<sequence>MNGLDQEAPVAGASAAPLKGKRILVAKPGLDGHDIGAKVIALAFRDAGASVIYTGLRKSPEYIVRVAVDEDVDAVGLSILSGSHNELVARTVALLAQSGAGDIPVFVGGTIPADDRAAFLRSGISGVFTSDMPLDDVIDAVAKVLR</sequence>
<organism evidence="7 8">
    <name type="scientific">Paraburkholderia lycopersici</name>
    <dbReference type="NCBI Taxonomy" id="416944"/>
    <lineage>
        <taxon>Bacteria</taxon>
        <taxon>Pseudomonadati</taxon>
        <taxon>Pseudomonadota</taxon>
        <taxon>Betaproteobacteria</taxon>
        <taxon>Burkholderiales</taxon>
        <taxon>Burkholderiaceae</taxon>
        <taxon>Paraburkholderia</taxon>
    </lineage>
</organism>
<dbReference type="InterPro" id="IPR006158">
    <property type="entry name" value="Cobalamin-bd"/>
</dbReference>
<dbReference type="InterPro" id="IPR036724">
    <property type="entry name" value="Cobalamin-bd_sf"/>
</dbReference>
<reference evidence="8" key="1">
    <citation type="submission" date="2016-09" db="EMBL/GenBank/DDBJ databases">
        <authorList>
            <person name="Varghese N."/>
            <person name="Submissions S."/>
        </authorList>
    </citation>
    <scope>NUCLEOTIDE SEQUENCE [LARGE SCALE GENOMIC DNA]</scope>
    <source>
        <strain evidence="8">TNe-862</strain>
    </source>
</reference>
<evidence type="ECO:0000313" key="8">
    <source>
        <dbReference type="Proteomes" id="UP000198908"/>
    </source>
</evidence>
<dbReference type="GO" id="GO:0046872">
    <property type="term" value="F:metal ion binding"/>
    <property type="evidence" value="ECO:0007669"/>
    <property type="project" value="UniProtKB-KW"/>
</dbReference>
<keyword evidence="8" id="KW-1185">Reference proteome</keyword>
<name>A0A1G6TQN5_9BURK</name>
<evidence type="ECO:0000256" key="2">
    <source>
        <dbReference type="ARBA" id="ARBA00022628"/>
    </source>
</evidence>